<comment type="caution">
    <text evidence="1">The sequence shown here is derived from an EMBL/GenBank/DDBJ whole genome shotgun (WGS) entry which is preliminary data.</text>
</comment>
<protein>
    <recommendedName>
        <fullName evidence="2">ACR</fullName>
    </recommendedName>
</protein>
<dbReference type="PANTHER" id="PTHR37953:SF1">
    <property type="entry name" value="UPF0127 PROTEIN MJ1496"/>
    <property type="match status" value="1"/>
</dbReference>
<dbReference type="InterPro" id="IPR003795">
    <property type="entry name" value="DUF192"/>
</dbReference>
<gene>
    <name evidence="1" type="ORF">BWY43_00601</name>
</gene>
<accession>A0A1V5SCF8</accession>
<evidence type="ECO:0008006" key="2">
    <source>
        <dbReference type="Google" id="ProtNLM"/>
    </source>
</evidence>
<dbReference type="PROSITE" id="PS51257">
    <property type="entry name" value="PROKAR_LIPOPROTEIN"/>
    <property type="match status" value="1"/>
</dbReference>
<name>A0A1V5SCF8_9BACT</name>
<organism evidence="1">
    <name type="scientific">candidate division WS2 bacterium ADurb.Bin280</name>
    <dbReference type="NCBI Taxonomy" id="1852829"/>
    <lineage>
        <taxon>Bacteria</taxon>
        <taxon>candidate division WS2</taxon>
    </lineage>
</organism>
<dbReference type="Pfam" id="PF02643">
    <property type="entry name" value="DUF192"/>
    <property type="match status" value="1"/>
</dbReference>
<reference evidence="1" key="1">
    <citation type="submission" date="2017-02" db="EMBL/GenBank/DDBJ databases">
        <title>Delving into the versatile metabolic prowess of the omnipresent phylum Bacteroidetes.</title>
        <authorList>
            <person name="Nobu M.K."/>
            <person name="Mei R."/>
            <person name="Narihiro T."/>
            <person name="Kuroda K."/>
            <person name="Liu W.-T."/>
        </authorList>
    </citation>
    <scope>NUCLEOTIDE SEQUENCE</scope>
    <source>
        <strain evidence="1">ADurb.Bin280</strain>
    </source>
</reference>
<dbReference type="Gene3D" id="2.60.120.1140">
    <property type="entry name" value="Protein of unknown function DUF192"/>
    <property type="match status" value="1"/>
</dbReference>
<dbReference type="PANTHER" id="PTHR37953">
    <property type="entry name" value="UPF0127 PROTEIN MJ1496"/>
    <property type="match status" value="1"/>
</dbReference>
<dbReference type="InterPro" id="IPR038695">
    <property type="entry name" value="Saro_0823-like_sf"/>
</dbReference>
<evidence type="ECO:0000313" key="1">
    <source>
        <dbReference type="EMBL" id="OQA52177.1"/>
    </source>
</evidence>
<dbReference type="EMBL" id="MWBO01000042">
    <property type="protein sequence ID" value="OQA52177.1"/>
    <property type="molecule type" value="Genomic_DNA"/>
</dbReference>
<dbReference type="Proteomes" id="UP000485367">
    <property type="component" value="Unassembled WGS sequence"/>
</dbReference>
<dbReference type="AlphaFoldDB" id="A0A1V5SCF8"/>
<proteinExistence type="predicted"/>
<sequence length="144" mass="16285">MRNRGLIFIFLLGTLLSGCINDSKKNTFVTIGNKNYTLKTAQTEEERQRGLSKIKTLDKSSGMLFIFEDKAKHNFWMKDTLIPLQIVFIDGCKIIDIQEMKVEDDPQDPQKIYTPNEAIDKAIELSPGSVSKDALGSQIDQLCQ</sequence>